<dbReference type="Gene3D" id="3.20.20.70">
    <property type="entry name" value="Aldolase class I"/>
    <property type="match status" value="1"/>
</dbReference>
<organism evidence="6 7">
    <name type="scientific">Streptomyces yunnanensis</name>
    <dbReference type="NCBI Taxonomy" id="156453"/>
    <lineage>
        <taxon>Bacteria</taxon>
        <taxon>Bacillati</taxon>
        <taxon>Actinomycetota</taxon>
        <taxon>Actinomycetes</taxon>
        <taxon>Kitasatosporales</taxon>
        <taxon>Streptomycetaceae</taxon>
        <taxon>Streptomyces</taxon>
    </lineage>
</organism>
<dbReference type="InterPro" id="IPR013785">
    <property type="entry name" value="Aldolase_TIM"/>
</dbReference>
<dbReference type="Pfam" id="PF04055">
    <property type="entry name" value="Radical_SAM"/>
    <property type="match status" value="1"/>
</dbReference>
<dbReference type="InterPro" id="IPR007197">
    <property type="entry name" value="rSAM"/>
</dbReference>
<dbReference type="CDD" id="cd01335">
    <property type="entry name" value="Radical_SAM"/>
    <property type="match status" value="1"/>
</dbReference>
<dbReference type="PIRSF" id="PIRSF004762">
    <property type="entry name" value="CHP00423"/>
    <property type="match status" value="1"/>
</dbReference>
<dbReference type="SFLD" id="SFLDS00029">
    <property type="entry name" value="Radical_SAM"/>
    <property type="match status" value="1"/>
</dbReference>
<evidence type="ECO:0000259" key="5">
    <source>
        <dbReference type="PROSITE" id="PS51918"/>
    </source>
</evidence>
<dbReference type="Proteomes" id="UP001218629">
    <property type="component" value="Chromosome"/>
</dbReference>
<protein>
    <submittedName>
        <fullName evidence="6">Radical SAM protein</fullName>
    </submittedName>
</protein>
<evidence type="ECO:0000256" key="1">
    <source>
        <dbReference type="ARBA" id="ARBA00022691"/>
    </source>
</evidence>
<proteinExistence type="predicted"/>
<evidence type="ECO:0000256" key="2">
    <source>
        <dbReference type="ARBA" id="ARBA00022723"/>
    </source>
</evidence>
<dbReference type="InterPro" id="IPR034422">
    <property type="entry name" value="HydE/PylB-like"/>
</dbReference>
<dbReference type="EMBL" id="CP095749">
    <property type="protein sequence ID" value="WEB42134.1"/>
    <property type="molecule type" value="Genomic_DNA"/>
</dbReference>
<keyword evidence="2" id="KW-0479">Metal-binding</keyword>
<accession>A0ABY8AD32</accession>
<dbReference type="PANTHER" id="PTHR43726">
    <property type="entry name" value="3-METHYLORNITHINE SYNTHASE"/>
    <property type="match status" value="1"/>
</dbReference>
<dbReference type="InterPro" id="IPR006638">
    <property type="entry name" value="Elp3/MiaA/NifB-like_rSAM"/>
</dbReference>
<dbReference type="RefSeq" id="WP_275308848.1">
    <property type="nucleotide sequence ID" value="NZ_CP095749.1"/>
</dbReference>
<name>A0ABY8AD32_9ACTN</name>
<reference evidence="6 7" key="1">
    <citation type="submission" date="2022-03" db="EMBL/GenBank/DDBJ databases">
        <title>Streptomyces yunnanensis P86,complete genome.</title>
        <authorList>
            <person name="Chen S."/>
            <person name="Zhang Q."/>
        </authorList>
    </citation>
    <scope>NUCLEOTIDE SEQUENCE [LARGE SCALE GENOMIC DNA]</scope>
    <source>
        <strain evidence="6 7">P86</strain>
    </source>
</reference>
<keyword evidence="3" id="KW-0408">Iron</keyword>
<keyword evidence="1" id="KW-0949">S-adenosyl-L-methionine</keyword>
<dbReference type="SFLD" id="SFLDG01280">
    <property type="entry name" value="HydE/PylB-like"/>
    <property type="match status" value="1"/>
</dbReference>
<feature type="domain" description="Radical SAM core" evidence="5">
    <location>
        <begin position="35"/>
        <end position="257"/>
    </location>
</feature>
<dbReference type="PANTHER" id="PTHR43726:SF1">
    <property type="entry name" value="BIOTIN SYNTHASE"/>
    <property type="match status" value="1"/>
</dbReference>
<dbReference type="PROSITE" id="PS51918">
    <property type="entry name" value="RADICAL_SAM"/>
    <property type="match status" value="1"/>
</dbReference>
<gene>
    <name evidence="6" type="ORF">MOV08_24680</name>
</gene>
<keyword evidence="7" id="KW-1185">Reference proteome</keyword>
<keyword evidence="4" id="KW-0411">Iron-sulfur</keyword>
<evidence type="ECO:0000313" key="7">
    <source>
        <dbReference type="Proteomes" id="UP001218629"/>
    </source>
</evidence>
<dbReference type="SMART" id="SM00729">
    <property type="entry name" value="Elp3"/>
    <property type="match status" value="1"/>
</dbReference>
<sequence>MLNRSEIRTYLTARGPAQEELFAEARRVREEHFGPTVILRGVIEVSNVCRVNCDYCPMRRDNTRENDRYFMSSDDILERAREIRAAGIDIILLQGGETPRNLSAIEDAIPRIRALYDGRVEILLNLGNMRREQYERLRALGATSYILKHETSDVRLFEAMRHESLDDRLRCMRDLLDLGYRVGTGLISSLPGQTLDSIVDDIELAETMGVHMCSVSPFVPAPNTPLQLSPIGDNELALNALATLRLHRPQLLVPSVSALEKTSSGGQSRGLAAGANVMTVNFTGDTDRQRYLIYGKDRFVVKKQYVDGLVRASGLRLRGSVFLSPETEPGAPISAGITDGRSRLRYAS</sequence>
<evidence type="ECO:0000313" key="6">
    <source>
        <dbReference type="EMBL" id="WEB42134.1"/>
    </source>
</evidence>
<evidence type="ECO:0000256" key="4">
    <source>
        <dbReference type="ARBA" id="ARBA00023014"/>
    </source>
</evidence>
<dbReference type="SUPFAM" id="SSF102114">
    <property type="entry name" value="Radical SAM enzymes"/>
    <property type="match status" value="1"/>
</dbReference>
<dbReference type="InterPro" id="IPR058240">
    <property type="entry name" value="rSAM_sf"/>
</dbReference>
<dbReference type="SFLD" id="SFLDG01060">
    <property type="entry name" value="BATS_domain_containing"/>
    <property type="match status" value="1"/>
</dbReference>
<dbReference type="SFLD" id="SFLDG01082">
    <property type="entry name" value="B12-binding_domain_containing"/>
    <property type="match status" value="1"/>
</dbReference>
<evidence type="ECO:0000256" key="3">
    <source>
        <dbReference type="ARBA" id="ARBA00023004"/>
    </source>
</evidence>